<evidence type="ECO:0000313" key="2">
    <source>
        <dbReference type="EMBL" id="KUI59081.1"/>
    </source>
</evidence>
<evidence type="ECO:0000256" key="1">
    <source>
        <dbReference type="SAM" id="MobiDB-lite"/>
    </source>
</evidence>
<dbReference type="OrthoDB" id="5238938at2759"/>
<proteinExistence type="predicted"/>
<dbReference type="EMBL" id="KN714724">
    <property type="protein sequence ID" value="KUI59081.1"/>
    <property type="molecule type" value="Genomic_DNA"/>
</dbReference>
<dbReference type="Proteomes" id="UP000078576">
    <property type="component" value="Unassembled WGS sequence"/>
</dbReference>
<evidence type="ECO:0000313" key="3">
    <source>
        <dbReference type="Proteomes" id="UP000078576"/>
    </source>
</evidence>
<organism evidence="2 3">
    <name type="scientific">Cytospora mali</name>
    <name type="common">Apple Valsa canker fungus</name>
    <name type="synonym">Valsa mali</name>
    <dbReference type="NCBI Taxonomy" id="578113"/>
    <lineage>
        <taxon>Eukaryota</taxon>
        <taxon>Fungi</taxon>
        <taxon>Dikarya</taxon>
        <taxon>Ascomycota</taxon>
        <taxon>Pezizomycotina</taxon>
        <taxon>Sordariomycetes</taxon>
        <taxon>Sordariomycetidae</taxon>
        <taxon>Diaporthales</taxon>
        <taxon>Cytosporaceae</taxon>
        <taxon>Cytospora</taxon>
    </lineage>
</organism>
<feature type="region of interest" description="Disordered" evidence="1">
    <location>
        <begin position="171"/>
        <end position="207"/>
    </location>
</feature>
<dbReference type="AlphaFoldDB" id="A0A194V5G5"/>
<feature type="region of interest" description="Disordered" evidence="1">
    <location>
        <begin position="122"/>
        <end position="141"/>
    </location>
</feature>
<protein>
    <submittedName>
        <fullName evidence="2">Uncharacterized protein</fullName>
    </submittedName>
</protein>
<feature type="compositionally biased region" description="Basic and acidic residues" evidence="1">
    <location>
        <begin position="241"/>
        <end position="255"/>
    </location>
</feature>
<feature type="region of interest" description="Disordered" evidence="1">
    <location>
        <begin position="238"/>
        <end position="259"/>
    </location>
</feature>
<keyword evidence="3" id="KW-1185">Reference proteome</keyword>
<sequence>MDHRPHHQGPLSVFREDELDNMLAGIKDYLREATKTNTVPQDQGRTPENAVYTVNESDAQALLYYILNVTEQLHKERRPQSTATGARSLSSQAPRFMRPVAPTTVDPATTLTVSEASFTPAVDIDDDENDSGRQRAQTADTATVISQDSMTNITWLQPQDSAPAIGPELEAVFDPPSSPGTLSQPRETRTLPAADYPGPPHPDERTSIDSRYSVMVNDRPGASIGNNTRKRRQTSVAVFAGKDEPGSEERLHSGEGSDQPANVLERIRKKSVQFGQAMGSFMNGAYRNADHKPRRESSVVRMRGILDRIQPSRPKPEEDLEIYSAFTGARPITPIDQWNSQ</sequence>
<name>A0A194V5G5_CYTMA</name>
<accession>A0A194V5G5</accession>
<reference evidence="3" key="1">
    <citation type="submission" date="2014-12" db="EMBL/GenBank/DDBJ databases">
        <title>Genome Sequence of Valsa Canker Pathogens Uncovers a Specific Adaption of Colonization on Woody Bark.</title>
        <authorList>
            <person name="Yin Z."/>
            <person name="Liu H."/>
            <person name="Gao X."/>
            <person name="Li Z."/>
            <person name="Song N."/>
            <person name="Ke X."/>
            <person name="Dai Q."/>
            <person name="Wu Y."/>
            <person name="Sun Y."/>
            <person name="Xu J.-R."/>
            <person name="Kang Z.K."/>
            <person name="Wang L."/>
            <person name="Huang L."/>
        </authorList>
    </citation>
    <scope>NUCLEOTIDE SEQUENCE [LARGE SCALE GENOMIC DNA]</scope>
    <source>
        <strain evidence="3">SXYL134</strain>
    </source>
</reference>
<gene>
    <name evidence="2" type="ORF">VP1G_06356</name>
</gene>